<dbReference type="GO" id="GO:0005992">
    <property type="term" value="P:trehalose biosynthetic process"/>
    <property type="evidence" value="ECO:0007669"/>
    <property type="project" value="InterPro"/>
</dbReference>
<dbReference type="InterPro" id="IPR003337">
    <property type="entry name" value="Trehalose_PPase"/>
</dbReference>
<keyword evidence="3" id="KW-0808">Transferase</keyword>
<dbReference type="InterPro" id="IPR023214">
    <property type="entry name" value="HAD_sf"/>
</dbReference>
<dbReference type="CDD" id="cd01627">
    <property type="entry name" value="HAD_TPP"/>
    <property type="match status" value="1"/>
</dbReference>
<reference evidence="4" key="1">
    <citation type="submission" date="2015-07" db="EMBL/GenBank/DDBJ databases">
        <title>Genome sequencing of Sunxiuqinia dokdonensis strain SK.</title>
        <authorList>
            <person name="Ahn S."/>
            <person name="Kim B.-C."/>
        </authorList>
    </citation>
    <scope>NUCLEOTIDE SEQUENCE [LARGE SCALE GENOMIC DNA]</scope>
    <source>
        <strain evidence="4">SK</strain>
    </source>
</reference>
<name>A0A0L8V8B5_9BACT</name>
<dbReference type="InterPro" id="IPR006379">
    <property type="entry name" value="HAD-SF_hydro_IIB"/>
</dbReference>
<evidence type="ECO:0000313" key="3">
    <source>
        <dbReference type="EMBL" id="KOH44674.1"/>
    </source>
</evidence>
<keyword evidence="3" id="KW-0328">Glycosyltransferase</keyword>
<organism evidence="3 4">
    <name type="scientific">Sunxiuqinia dokdonensis</name>
    <dbReference type="NCBI Taxonomy" id="1409788"/>
    <lineage>
        <taxon>Bacteria</taxon>
        <taxon>Pseudomonadati</taxon>
        <taxon>Bacteroidota</taxon>
        <taxon>Bacteroidia</taxon>
        <taxon>Marinilabiliales</taxon>
        <taxon>Prolixibacteraceae</taxon>
        <taxon>Sunxiuqinia</taxon>
    </lineage>
</organism>
<dbReference type="SUPFAM" id="SSF56784">
    <property type="entry name" value="HAD-like"/>
    <property type="match status" value="1"/>
</dbReference>
<evidence type="ECO:0000313" key="4">
    <source>
        <dbReference type="Proteomes" id="UP000036958"/>
    </source>
</evidence>
<dbReference type="GO" id="GO:0004805">
    <property type="term" value="F:trehalose-phosphatase activity"/>
    <property type="evidence" value="ECO:0007669"/>
    <property type="project" value="TreeGrafter"/>
</dbReference>
<evidence type="ECO:0000256" key="1">
    <source>
        <dbReference type="ARBA" id="ARBA00006330"/>
    </source>
</evidence>
<accession>A0A0L8V8B5</accession>
<dbReference type="AlphaFoldDB" id="A0A0L8V8B5"/>
<dbReference type="SUPFAM" id="SSF53756">
    <property type="entry name" value="UDP-Glycosyltransferase/glycogen phosphorylase"/>
    <property type="match status" value="1"/>
</dbReference>
<dbReference type="RefSeq" id="WP_053183819.1">
    <property type="nucleotide sequence ID" value="NZ_LGIA01000156.1"/>
</dbReference>
<dbReference type="InterPro" id="IPR036412">
    <property type="entry name" value="HAD-like_sf"/>
</dbReference>
<comment type="caution">
    <text evidence="3">The sequence shown here is derived from an EMBL/GenBank/DDBJ whole genome shotgun (WGS) entry which is preliminary data.</text>
</comment>
<dbReference type="Gene3D" id="3.40.50.1000">
    <property type="entry name" value="HAD superfamily/HAD-like"/>
    <property type="match status" value="1"/>
</dbReference>
<dbReference type="PANTHER" id="PTHR10788">
    <property type="entry name" value="TREHALOSE-6-PHOSPHATE SYNTHASE"/>
    <property type="match status" value="1"/>
</dbReference>
<comment type="similarity">
    <text evidence="2">Belongs to the glycosyltransferase 20 family.</text>
</comment>
<sequence>MSKIHIVSNRLPLSINKENDTFNLSPSVGGLATGMRSVYKEYGGKWVGWPGLAEDDLTGAERDEIDDKLVEEDCLAVHLTKEEISLYYEGFSNNVIWPMFHYFAQFIDYNPNYWEAYKKVNQKFAEKALEIVDDGDIVWIHDYQLLLVPEMIKSVKPNVTIGFFLHIPFPSFEVFRILPWRNELIRGMLGADLIGFHTYDYERHFFSSVRRLLGYEISFNEIHLEDRIILADAFPMGIDYEKFENLAKDIAHKPLQERSELHRELEKYFLVSPERKLILSIDRLDYTKGIPNRLHAFEKFLNKYPEFKNQVSLIMLVVPSRNEVEQYKLLKSEVDELVGRINGQYGDVNYTPVWYFYRSLPFENLIELYSSSDVALITPVRDGMNLVAKEYIASRVNQSGVIIISEMAGAVKELGEAIIINPNNEDEIADSIQQALTMPIEEQRRRMRYLQDRIRRYDVFKWSGEFIKGMKKVEGIQRNFLAKKITPQVGKELTDAFAKASKRAIFLDYDGTLVNFKNDPQAASPDEELHNLITKLEEDEKNMVTVISGRDRDTLEKWLGNHRVNLIVEHGVWLKKIGGDWQMLDNINASWKPVIRPILENFVDRTPGTFIEEKNYSLVWHYRNSVPEQGELRANELKDELRNMIANHNLEIMEGNKVIELKAGGINKGVAALRFLRENEYDYIIAIGDDWTDEYMFRELPETAVTIKVGLKSTAASYKLESVKSVRSFLKNLGKK</sequence>
<dbReference type="GO" id="GO:0005829">
    <property type="term" value="C:cytosol"/>
    <property type="evidence" value="ECO:0007669"/>
    <property type="project" value="TreeGrafter"/>
</dbReference>
<dbReference type="EMBL" id="LGIA01000156">
    <property type="protein sequence ID" value="KOH44674.1"/>
    <property type="molecule type" value="Genomic_DNA"/>
</dbReference>
<dbReference type="NCBIfam" id="TIGR01484">
    <property type="entry name" value="HAD-SF-IIB"/>
    <property type="match status" value="1"/>
</dbReference>
<protein>
    <submittedName>
        <fullName evidence="3">Transcriptional antiterminator</fullName>
        <ecNumber evidence="3">2.4.1.15</ecNumber>
    </submittedName>
</protein>
<dbReference type="PATRIC" id="fig|1409788.3.peg.2591"/>
<evidence type="ECO:0000256" key="2">
    <source>
        <dbReference type="ARBA" id="ARBA00008799"/>
    </source>
</evidence>
<dbReference type="Pfam" id="PF02358">
    <property type="entry name" value="Trehalose_PPase"/>
    <property type="match status" value="1"/>
</dbReference>
<dbReference type="NCBIfam" id="NF011071">
    <property type="entry name" value="PRK14501.1"/>
    <property type="match status" value="1"/>
</dbReference>
<dbReference type="STRING" id="1409788.NC99_25120"/>
<dbReference type="Pfam" id="PF00982">
    <property type="entry name" value="Glyco_transf_20"/>
    <property type="match status" value="1"/>
</dbReference>
<dbReference type="Gene3D" id="3.40.50.2000">
    <property type="entry name" value="Glycogen Phosphorylase B"/>
    <property type="match status" value="2"/>
</dbReference>
<dbReference type="NCBIfam" id="TIGR00685">
    <property type="entry name" value="T6PP"/>
    <property type="match status" value="1"/>
</dbReference>
<keyword evidence="4" id="KW-1185">Reference proteome</keyword>
<dbReference type="CDD" id="cd03788">
    <property type="entry name" value="GT20_TPS"/>
    <property type="match status" value="1"/>
</dbReference>
<dbReference type="EC" id="2.4.1.15" evidence="3"/>
<gene>
    <name evidence="3" type="ORF">NC99_25120</name>
</gene>
<dbReference type="Proteomes" id="UP000036958">
    <property type="component" value="Unassembled WGS sequence"/>
</dbReference>
<dbReference type="Gene3D" id="3.30.70.1020">
    <property type="entry name" value="Trehalose-6-phosphate phosphatase related protein, domain 2"/>
    <property type="match status" value="1"/>
</dbReference>
<dbReference type="GO" id="GO:0003825">
    <property type="term" value="F:alpha,alpha-trehalose-phosphate synthase (UDP-forming) activity"/>
    <property type="evidence" value="ECO:0007669"/>
    <property type="project" value="UniProtKB-EC"/>
</dbReference>
<comment type="similarity">
    <text evidence="1">In the C-terminal section; belongs to the trehalose phosphatase family.</text>
</comment>
<proteinExistence type="inferred from homology"/>
<dbReference type="PANTHER" id="PTHR10788:SF106">
    <property type="entry name" value="BCDNA.GH08860"/>
    <property type="match status" value="1"/>
</dbReference>
<dbReference type="OrthoDB" id="9761633at2"/>
<dbReference type="InterPro" id="IPR001830">
    <property type="entry name" value="Glyco_trans_20"/>
</dbReference>